<dbReference type="InterPro" id="IPR000490">
    <property type="entry name" value="Glyco_hydro_17"/>
</dbReference>
<evidence type="ECO:0000256" key="14">
    <source>
        <dbReference type="ARBA" id="ARBA00023180"/>
    </source>
</evidence>
<feature type="chain" id="PRO_5042987778" description="Probable glucan endo-1,3-beta-glucosidase eglC" evidence="23">
    <location>
        <begin position="19"/>
        <end position="556"/>
    </location>
</feature>
<evidence type="ECO:0000256" key="12">
    <source>
        <dbReference type="ARBA" id="ARBA00022801"/>
    </source>
</evidence>
<dbReference type="AlphaFoldDB" id="A0AAQ3RDN2"/>
<evidence type="ECO:0000256" key="3">
    <source>
        <dbReference type="ARBA" id="ARBA00004609"/>
    </source>
</evidence>
<dbReference type="GO" id="GO:0009986">
    <property type="term" value="C:cell surface"/>
    <property type="evidence" value="ECO:0007669"/>
    <property type="project" value="TreeGrafter"/>
</dbReference>
<keyword evidence="16" id="KW-0449">Lipoprotein</keyword>
<keyword evidence="10" id="KW-0336">GPI-anchor</keyword>
<evidence type="ECO:0000256" key="15">
    <source>
        <dbReference type="ARBA" id="ARBA00023277"/>
    </source>
</evidence>
<evidence type="ECO:0000256" key="10">
    <source>
        <dbReference type="ARBA" id="ARBA00022622"/>
    </source>
</evidence>
<comment type="similarity">
    <text evidence="4 22">Belongs to the glycosyl hydrolase 17 family.</text>
</comment>
<dbReference type="Pfam" id="PF09792">
    <property type="entry name" value="But2"/>
    <property type="match status" value="1"/>
</dbReference>
<evidence type="ECO:0000256" key="17">
    <source>
        <dbReference type="ARBA" id="ARBA00023316"/>
    </source>
</evidence>
<comment type="function">
    <text evidence="19">Glucanases play a role in cell expansion during growth, in cell-cell fusion during mating, and in spore release during sporulation. This enzyme may be involved in beta-glucan degradation and also function biosynthetically as a transglycosylase.</text>
</comment>
<keyword evidence="7" id="KW-1003">Cell membrane</keyword>
<dbReference type="Proteomes" id="UP001303373">
    <property type="component" value="Chromosome 11"/>
</dbReference>
<dbReference type="InterPro" id="IPR050732">
    <property type="entry name" value="Beta-glucan_modifiers"/>
</dbReference>
<evidence type="ECO:0000256" key="11">
    <source>
        <dbReference type="ARBA" id="ARBA00022729"/>
    </source>
</evidence>
<evidence type="ECO:0000256" key="4">
    <source>
        <dbReference type="ARBA" id="ARBA00008773"/>
    </source>
</evidence>
<dbReference type="GO" id="GO:0000272">
    <property type="term" value="P:polysaccharide catabolic process"/>
    <property type="evidence" value="ECO:0007669"/>
    <property type="project" value="UniProtKB-KW"/>
</dbReference>
<organism evidence="25 26">
    <name type="scientific">Acrodontium crateriforme</name>
    <dbReference type="NCBI Taxonomy" id="150365"/>
    <lineage>
        <taxon>Eukaryota</taxon>
        <taxon>Fungi</taxon>
        <taxon>Dikarya</taxon>
        <taxon>Ascomycota</taxon>
        <taxon>Pezizomycotina</taxon>
        <taxon>Dothideomycetes</taxon>
        <taxon>Dothideomycetidae</taxon>
        <taxon>Mycosphaerellales</taxon>
        <taxon>Teratosphaeriaceae</taxon>
        <taxon>Acrodontium</taxon>
    </lineage>
</organism>
<evidence type="ECO:0000256" key="13">
    <source>
        <dbReference type="ARBA" id="ARBA00023136"/>
    </source>
</evidence>
<keyword evidence="8" id="KW-0134">Cell wall</keyword>
<dbReference type="EC" id="3.2.1.39" evidence="5"/>
<dbReference type="PANTHER" id="PTHR16631:SF13">
    <property type="entry name" value="GLUCAN ENDO-1,3-BETA-GLUCOSIDASE EGLC-RELATED"/>
    <property type="match status" value="1"/>
</dbReference>
<evidence type="ECO:0000256" key="16">
    <source>
        <dbReference type="ARBA" id="ARBA00023288"/>
    </source>
</evidence>
<keyword evidence="17" id="KW-0961">Cell wall biogenesis/degradation</keyword>
<dbReference type="FunFam" id="3.20.20.80:FF:000233">
    <property type="entry name" value="Probable glucan endo-1,3-beta-glucosidase eglC"/>
    <property type="match status" value="1"/>
</dbReference>
<keyword evidence="18" id="KW-0624">Polysaccharide degradation</keyword>
<gene>
    <name evidence="25" type="ORF">R9X50_00651100</name>
</gene>
<protein>
    <recommendedName>
        <fullName evidence="6">Probable glucan endo-1,3-beta-glucosidase eglC</fullName>
        <ecNumber evidence="5">3.2.1.39</ecNumber>
    </recommendedName>
    <alternativeName>
        <fullName evidence="20">Endo-1,3-beta-glucanase eglC</fullName>
    </alternativeName>
    <alternativeName>
        <fullName evidence="21">Laminarinase eglC</fullName>
    </alternativeName>
</protein>
<dbReference type="GO" id="GO:0098552">
    <property type="term" value="C:side of membrane"/>
    <property type="evidence" value="ECO:0007669"/>
    <property type="project" value="UniProtKB-KW"/>
</dbReference>
<dbReference type="InterPro" id="IPR017853">
    <property type="entry name" value="GH"/>
</dbReference>
<evidence type="ECO:0000256" key="8">
    <source>
        <dbReference type="ARBA" id="ARBA00022512"/>
    </source>
</evidence>
<dbReference type="PANTHER" id="PTHR16631">
    <property type="entry name" value="GLUCAN 1,3-BETA-GLUCOSIDASE"/>
    <property type="match status" value="1"/>
</dbReference>
<dbReference type="GO" id="GO:0009277">
    <property type="term" value="C:fungal-type cell wall"/>
    <property type="evidence" value="ECO:0007669"/>
    <property type="project" value="TreeGrafter"/>
</dbReference>
<keyword evidence="15" id="KW-0119">Carbohydrate metabolism</keyword>
<dbReference type="GO" id="GO:0005886">
    <property type="term" value="C:plasma membrane"/>
    <property type="evidence" value="ECO:0007669"/>
    <property type="project" value="UniProtKB-SubCell"/>
</dbReference>
<evidence type="ECO:0000259" key="24">
    <source>
        <dbReference type="Pfam" id="PF09792"/>
    </source>
</evidence>
<dbReference type="Gene3D" id="3.20.20.80">
    <property type="entry name" value="Glycosidases"/>
    <property type="match status" value="1"/>
</dbReference>
<reference evidence="25 26" key="1">
    <citation type="submission" date="2023-11" db="EMBL/GenBank/DDBJ databases">
        <title>An acidophilic fungus is an integral part of prey digestion in a carnivorous sundew plant.</title>
        <authorList>
            <person name="Tsai I.J."/>
        </authorList>
    </citation>
    <scope>NUCLEOTIDE SEQUENCE [LARGE SCALE GENOMIC DNA]</scope>
    <source>
        <strain evidence="25">169a</strain>
    </source>
</reference>
<evidence type="ECO:0000313" key="26">
    <source>
        <dbReference type="Proteomes" id="UP001303373"/>
    </source>
</evidence>
<evidence type="ECO:0000256" key="20">
    <source>
        <dbReference type="ARBA" id="ARBA00032134"/>
    </source>
</evidence>
<keyword evidence="11 23" id="KW-0732">Signal</keyword>
<proteinExistence type="inferred from homology"/>
<dbReference type="GO" id="GO:0042973">
    <property type="term" value="F:glucan endo-1,3-beta-D-glucosidase activity"/>
    <property type="evidence" value="ECO:0007669"/>
    <property type="project" value="UniProtKB-EC"/>
</dbReference>
<feature type="signal peptide" evidence="23">
    <location>
        <begin position="1"/>
        <end position="18"/>
    </location>
</feature>
<evidence type="ECO:0000256" key="2">
    <source>
        <dbReference type="ARBA" id="ARBA00004191"/>
    </source>
</evidence>
<dbReference type="EMBL" id="CP138590">
    <property type="protein sequence ID" value="WPH03628.1"/>
    <property type="molecule type" value="Genomic_DNA"/>
</dbReference>
<evidence type="ECO:0000256" key="5">
    <source>
        <dbReference type="ARBA" id="ARBA00012780"/>
    </source>
</evidence>
<evidence type="ECO:0000256" key="6">
    <source>
        <dbReference type="ARBA" id="ARBA00019762"/>
    </source>
</evidence>
<dbReference type="GO" id="GO:0071555">
    <property type="term" value="P:cell wall organization"/>
    <property type="evidence" value="ECO:0007669"/>
    <property type="project" value="UniProtKB-KW"/>
</dbReference>
<keyword evidence="26" id="KW-1185">Reference proteome</keyword>
<evidence type="ECO:0000256" key="19">
    <source>
        <dbReference type="ARBA" id="ARBA00025152"/>
    </source>
</evidence>
<keyword evidence="12" id="KW-0378">Hydrolase</keyword>
<keyword evidence="9" id="KW-0964">Secreted</keyword>
<name>A0AAQ3RDN2_9PEZI</name>
<dbReference type="SUPFAM" id="SSF51445">
    <property type="entry name" value="(Trans)glycosidases"/>
    <property type="match status" value="1"/>
</dbReference>
<dbReference type="InterPro" id="IPR018620">
    <property type="entry name" value="Ubiquitin3-bd_protein_But2_C"/>
</dbReference>
<sequence length="556" mass="58038">MQFSTLLAAASAIVSAQATYSGFNYGSTFTTGAAKGEADFKAEFERAKSLAGTNSEFTSARLYTMIQAGTTNTPISAIQAAIDTKTTLLLGLWASAGQGAIDNEIAALTAAIKQYGETFTSLIAGISVGSEDLYRITPTGIQNKENPGADPSVLVSYIQQVRAAIKDTSASKAPIGHVDTWTAWVNGSNADVISNCDWIGMDAYPYFQKTIDNGIDVGKNTFFAALDATKGVSQGKEVWVTETGWPVSGPNSNLAVASIDNAEIYWKEVACSLLGNTNTFWFTLQDAAPQTPSPSFGIIGSDLSSAPLYDLSCSGAKPSSSASSSASASSATAQKSTSAVASSSVAPATSSAVLTSAYPSDCPTKVTKTVYVTASESASTMTTVVSSSTAAGSKTCPTGLSGEYQYPHLIIPVSSEQPNKAWGTQYNGNVKPNEDTIFNFDIPASYAGKTCSLIFDFPEKKDLETSDYTWNNKGGLKIEQCAAPATQSTTWANKPASNGQVGVIPSLSAGNGYVVATGPCKAGERIAYEFSSTGGLDLEWFNDYNPSPLGVFITTC</sequence>
<evidence type="ECO:0000256" key="1">
    <source>
        <dbReference type="ARBA" id="ARBA00000382"/>
    </source>
</evidence>
<dbReference type="GO" id="GO:0005576">
    <property type="term" value="C:extracellular region"/>
    <property type="evidence" value="ECO:0007669"/>
    <property type="project" value="TreeGrafter"/>
</dbReference>
<evidence type="ECO:0000256" key="7">
    <source>
        <dbReference type="ARBA" id="ARBA00022475"/>
    </source>
</evidence>
<evidence type="ECO:0000256" key="23">
    <source>
        <dbReference type="SAM" id="SignalP"/>
    </source>
</evidence>
<evidence type="ECO:0000256" key="21">
    <source>
        <dbReference type="ARBA" id="ARBA00032906"/>
    </source>
</evidence>
<keyword evidence="14" id="KW-0325">Glycoprotein</keyword>
<evidence type="ECO:0000256" key="22">
    <source>
        <dbReference type="RuleBase" id="RU004335"/>
    </source>
</evidence>
<evidence type="ECO:0000313" key="25">
    <source>
        <dbReference type="EMBL" id="WPH03628.1"/>
    </source>
</evidence>
<evidence type="ECO:0000256" key="9">
    <source>
        <dbReference type="ARBA" id="ARBA00022525"/>
    </source>
</evidence>
<feature type="domain" description="Ubiquitin 3 binding protein But2 C-terminal" evidence="24">
    <location>
        <begin position="405"/>
        <end position="546"/>
    </location>
</feature>
<accession>A0AAQ3RDN2</accession>
<evidence type="ECO:0000256" key="18">
    <source>
        <dbReference type="ARBA" id="ARBA00023326"/>
    </source>
</evidence>
<comment type="catalytic activity">
    <reaction evidence="1">
        <text>Hydrolysis of (1-&gt;3)-beta-D-glucosidic linkages in (1-&gt;3)-beta-D-glucans.</text>
        <dbReference type="EC" id="3.2.1.39"/>
    </reaction>
</comment>
<comment type="subcellular location">
    <subcellularLocation>
        <location evidence="3">Cell membrane</location>
        <topology evidence="3">Lipid-anchor</topology>
        <topology evidence="3">GPI-anchor</topology>
    </subcellularLocation>
    <subcellularLocation>
        <location evidence="2">Secreted</location>
        <location evidence="2">Cell wall</location>
    </subcellularLocation>
</comment>
<dbReference type="Pfam" id="PF00332">
    <property type="entry name" value="Glyco_hydro_17"/>
    <property type="match status" value="1"/>
</dbReference>
<keyword evidence="13" id="KW-0472">Membrane</keyword>